<accession>A0A833C9P1</accession>
<sequence>MFLSKKRRIEMNNLVNNELFLSSLEVSKMLSKRHSDLLRDVEIYSNYLNNSIQRNFALNEFWQESTYKDRIGRRLKCYQITKKGCEFLAHKMTGKKGSVFTATYINRFHEMEKQLHDISSDNKLHCTKWRQEKVMTTRDFWQLTGVSQGNINWFLKKFNLKYWGLKGKDLKTYKVINDLNHNLASSMTLIPHYSAIKLAKQLDLWTKELQENFNRYFESSNALVTLNKQEVLSLEKGDIVSIRNEKTIESVNRFKKKIGAVEVLLDELIANRRTRLEHQQWGDMILKLVYAVATEMYVFKTKL</sequence>
<dbReference type="AlphaFoldDB" id="A0A833C9P1"/>
<dbReference type="EMBL" id="WBKH01000010">
    <property type="protein sequence ID" value="KAB1477225.1"/>
    <property type="molecule type" value="Genomic_DNA"/>
</dbReference>
<dbReference type="InterPro" id="IPR014054">
    <property type="entry name" value="Phage_regulatory_Rha"/>
</dbReference>
<comment type="caution">
    <text evidence="1">The sequence shown here is derived from an EMBL/GenBank/DDBJ whole genome shotgun (WGS) entry which is preliminary data.</text>
</comment>
<reference evidence="1 2" key="1">
    <citation type="submission" date="2019-09" db="EMBL/GenBank/DDBJ databases">
        <title>Draft genome sequence of 3 type strains from the CCUG.</title>
        <authorList>
            <person name="Pineiro-Iglesias B."/>
            <person name="Tunovic T."/>
            <person name="Unosson C."/>
            <person name="Inganas E."/>
            <person name="Ohlen M."/>
            <person name="Cardew S."/>
            <person name="Jensie-Markopoulos S."/>
            <person name="Salva-Serra F."/>
            <person name="Jaen-Luchoro D."/>
            <person name="Karlsson R."/>
            <person name="Svensson-Stadler L."/>
            <person name="Chun J."/>
            <person name="Moore E."/>
        </authorList>
    </citation>
    <scope>NUCLEOTIDE SEQUENCE [LARGE SCALE GENOMIC DNA]</scope>
    <source>
        <strain evidence="1 2">CCUG 65427</strain>
    </source>
</reference>
<evidence type="ECO:0000313" key="2">
    <source>
        <dbReference type="Proteomes" id="UP000434554"/>
    </source>
</evidence>
<dbReference type="Proteomes" id="UP000434554">
    <property type="component" value="Unassembled WGS sequence"/>
</dbReference>
<name>A0A833C9P1_9FIRM</name>
<proteinExistence type="predicted"/>
<dbReference type="Pfam" id="PF09669">
    <property type="entry name" value="Phage_pRha"/>
    <property type="match status" value="1"/>
</dbReference>
<evidence type="ECO:0000313" key="1">
    <source>
        <dbReference type="EMBL" id="KAB1477225.1"/>
    </source>
</evidence>
<protein>
    <submittedName>
        <fullName evidence="1">Rha family transcriptional regulator</fullName>
    </submittedName>
</protein>
<gene>
    <name evidence="1" type="ORF">F8R14_09530</name>
</gene>
<organism evidence="1 2">
    <name type="scientific">Veillonella seminalis</name>
    <dbReference type="NCBI Taxonomy" id="1502943"/>
    <lineage>
        <taxon>Bacteria</taxon>
        <taxon>Bacillati</taxon>
        <taxon>Bacillota</taxon>
        <taxon>Negativicutes</taxon>
        <taxon>Veillonellales</taxon>
        <taxon>Veillonellaceae</taxon>
        <taxon>Veillonella</taxon>
    </lineage>
</organism>